<evidence type="ECO:0000256" key="4">
    <source>
        <dbReference type="ARBA" id="ARBA00023136"/>
    </source>
</evidence>
<dbReference type="GO" id="GO:0000743">
    <property type="term" value="P:nuclear migration involved in conjugation with cellular fusion"/>
    <property type="evidence" value="ECO:0007669"/>
    <property type="project" value="EnsemblFungi"/>
</dbReference>
<dbReference type="STRING" id="1245769.A0A0C7N809"/>
<dbReference type="GO" id="GO:0034399">
    <property type="term" value="C:nuclear periphery"/>
    <property type="evidence" value="ECO:0007669"/>
    <property type="project" value="EnsemblFungi"/>
</dbReference>
<dbReference type="GO" id="GO:0005825">
    <property type="term" value="C:half bridge of spindle pole body"/>
    <property type="evidence" value="ECO:0007669"/>
    <property type="project" value="EnsemblFungi"/>
</dbReference>
<feature type="region of interest" description="Disordered" evidence="6">
    <location>
        <begin position="641"/>
        <end position="667"/>
    </location>
</feature>
<dbReference type="GO" id="GO:0034993">
    <property type="term" value="C:meiotic nuclear membrane microtubule tethering complex"/>
    <property type="evidence" value="ECO:0007669"/>
    <property type="project" value="TreeGrafter"/>
</dbReference>
<dbReference type="InterPro" id="IPR012919">
    <property type="entry name" value="SUN_dom"/>
</dbReference>
<keyword evidence="4 7" id="KW-0472">Membrane</keyword>
<evidence type="ECO:0000256" key="5">
    <source>
        <dbReference type="SAM" id="Coils"/>
    </source>
</evidence>
<dbReference type="GO" id="GO:0034087">
    <property type="term" value="P:establishment of mitotic sister chromatid cohesion"/>
    <property type="evidence" value="ECO:0007669"/>
    <property type="project" value="EnsemblFungi"/>
</dbReference>
<dbReference type="GO" id="GO:0034398">
    <property type="term" value="P:telomere tethering at nuclear periphery"/>
    <property type="evidence" value="ECO:0007669"/>
    <property type="project" value="EnsemblFungi"/>
</dbReference>
<gene>
    <name evidence="9" type="ORF">LALA0_S06e01662g</name>
</gene>
<name>A0A0C7N809_9SACH</name>
<dbReference type="AlphaFoldDB" id="A0A0C7N809"/>
<evidence type="ECO:0000256" key="2">
    <source>
        <dbReference type="ARBA" id="ARBA00022692"/>
    </source>
</evidence>
<evidence type="ECO:0000259" key="8">
    <source>
        <dbReference type="PROSITE" id="PS51469"/>
    </source>
</evidence>
<evidence type="ECO:0000256" key="6">
    <source>
        <dbReference type="SAM" id="MobiDB-lite"/>
    </source>
</evidence>
<dbReference type="Proteomes" id="UP000054304">
    <property type="component" value="Unassembled WGS sequence"/>
</dbReference>
<dbReference type="GO" id="GO:0043495">
    <property type="term" value="F:protein-membrane adaptor activity"/>
    <property type="evidence" value="ECO:0007669"/>
    <property type="project" value="TreeGrafter"/>
</dbReference>
<dbReference type="Gene3D" id="2.60.120.260">
    <property type="entry name" value="Galactose-binding domain-like"/>
    <property type="match status" value="1"/>
</dbReference>
<dbReference type="HOGENOM" id="CLU_025282_0_0_1"/>
<keyword evidence="10" id="KW-1185">Reference proteome</keyword>
<keyword evidence="5" id="KW-0175">Coiled coil</keyword>
<dbReference type="GO" id="GO:0030474">
    <property type="term" value="P:spindle pole body duplication"/>
    <property type="evidence" value="ECO:0007669"/>
    <property type="project" value="EnsemblFungi"/>
</dbReference>
<dbReference type="GO" id="GO:0000781">
    <property type="term" value="C:chromosome, telomeric region"/>
    <property type="evidence" value="ECO:0007669"/>
    <property type="project" value="EnsemblFungi"/>
</dbReference>
<accession>A0A0C7N809</accession>
<dbReference type="Pfam" id="PF07738">
    <property type="entry name" value="Sad1_UNC"/>
    <property type="match status" value="1"/>
</dbReference>
<dbReference type="GO" id="GO:0031509">
    <property type="term" value="P:subtelomeric heterochromatin formation"/>
    <property type="evidence" value="ECO:0007669"/>
    <property type="project" value="EnsemblFungi"/>
</dbReference>
<evidence type="ECO:0000256" key="3">
    <source>
        <dbReference type="ARBA" id="ARBA00022989"/>
    </source>
</evidence>
<dbReference type="GO" id="GO:0045141">
    <property type="term" value="P:meiotic telomere clustering"/>
    <property type="evidence" value="ECO:0007669"/>
    <property type="project" value="EnsemblFungi"/>
</dbReference>
<evidence type="ECO:0000256" key="7">
    <source>
        <dbReference type="SAM" id="Phobius"/>
    </source>
</evidence>
<comment type="subcellular location">
    <subcellularLocation>
        <location evidence="1">Membrane</location>
    </subcellularLocation>
</comment>
<dbReference type="RefSeq" id="XP_022628921.1">
    <property type="nucleotide sequence ID" value="XM_022771749.1"/>
</dbReference>
<keyword evidence="2 7" id="KW-0812">Transmembrane</keyword>
<feature type="transmembrane region" description="Helical" evidence="7">
    <location>
        <begin position="154"/>
        <end position="174"/>
    </location>
</feature>
<reference evidence="9 10" key="1">
    <citation type="submission" date="2014-12" db="EMBL/GenBank/DDBJ databases">
        <authorList>
            <person name="Neuveglise Cecile"/>
        </authorList>
    </citation>
    <scope>NUCLEOTIDE SEQUENCE [LARGE SCALE GENOMIC DNA]</scope>
    <source>
        <strain evidence="9 10">CBS 12615</strain>
    </source>
</reference>
<evidence type="ECO:0000313" key="10">
    <source>
        <dbReference type="Proteomes" id="UP000054304"/>
    </source>
</evidence>
<dbReference type="OrthoDB" id="4065610at2759"/>
<proteinExistence type="predicted"/>
<dbReference type="InterPro" id="IPR045119">
    <property type="entry name" value="SUN1-5"/>
</dbReference>
<dbReference type="GeneID" id="34686171"/>
<keyword evidence="3 7" id="KW-1133">Transmembrane helix</keyword>
<dbReference type="GO" id="GO:0000741">
    <property type="term" value="P:karyogamy"/>
    <property type="evidence" value="ECO:0007669"/>
    <property type="project" value="EnsemblFungi"/>
</dbReference>
<dbReference type="GO" id="GO:0007129">
    <property type="term" value="P:homologous chromosome pairing at meiosis"/>
    <property type="evidence" value="ECO:0007669"/>
    <property type="project" value="EnsemblFungi"/>
</dbReference>
<dbReference type="PROSITE" id="PS51469">
    <property type="entry name" value="SUN"/>
    <property type="match status" value="1"/>
</dbReference>
<feature type="region of interest" description="Disordered" evidence="6">
    <location>
        <begin position="25"/>
        <end position="113"/>
    </location>
</feature>
<protein>
    <submittedName>
        <fullName evidence="9">LALA0S06e01662g1_1</fullName>
    </submittedName>
</protein>
<feature type="compositionally biased region" description="Acidic residues" evidence="6">
    <location>
        <begin position="50"/>
        <end position="65"/>
    </location>
</feature>
<dbReference type="PANTHER" id="PTHR12911:SF8">
    <property type="entry name" value="KLAROID PROTEIN-RELATED"/>
    <property type="match status" value="1"/>
</dbReference>
<feature type="compositionally biased region" description="Acidic residues" evidence="6">
    <location>
        <begin position="99"/>
        <end position="112"/>
    </location>
</feature>
<feature type="coiled-coil region" evidence="5">
    <location>
        <begin position="195"/>
        <end position="263"/>
    </location>
</feature>
<sequence>MQRNPRYPNLYNSGMRNAYNQLLSERNNEDHRVGFNDSEDEEHDGKDFSDDFSDEISDEISEDFSNDMLDISGRSSPGRSELDDEYEQFKTSLMRDDWPEPEEEEDDDDDYQDKDYTEAADRSFILESDEPDAETWGNESFGNSRVGILPRNRVFNVAALIVLFLVLTMVWRPWSTSPSFEKSIIDGQPSATTGNAQLRAQLNGLYRELQDDRKTAKKELDNAIRLVILQVEKNIKKLLPKDMASVQSQIERLDSQVQDMSRSVSLNNVTEWQDSLVAELQHLLPEQIPVVLDNSTRGLMVVPELHGYLAELIPQIVNRTVSIASTQPFRYDTGQYVREILRNEYQYVDKSYFLKELDAALRSNKEDILREMESRISTLENVPQQYSNVLQRKLIHKIYNANQHQWQDDLDFATAAQGTRLINHLCSKSFQGLQGIPSNGVSALDLLTDFQPAPSTYWLCSNEKSSSKQCSWAVRFAQPLYLTRISYVHGRFTNNLHLMNAAPSTISVYVKLQSSNGDAEFRRVATENGHGSIWNQDRSFIEIGSWNYDTSDPRIRQNFPLPPWLIQCKPQIRALALVVRSNYGNAHYTALRKFVINAVTVQDLQLSSTYSQSRQFEIPEYSSPMQDSEKLRASQVAAWQLSNNNNSPSPGVRENVPSFGQDEFDDK</sequence>
<evidence type="ECO:0000313" key="9">
    <source>
        <dbReference type="EMBL" id="CEP62698.1"/>
    </source>
</evidence>
<feature type="domain" description="SUN" evidence="8">
    <location>
        <begin position="402"/>
        <end position="601"/>
    </location>
</feature>
<dbReference type="PANTHER" id="PTHR12911">
    <property type="entry name" value="SAD1/UNC-84-LIKE PROTEIN-RELATED"/>
    <property type="match status" value="1"/>
</dbReference>
<dbReference type="EMBL" id="LN736365">
    <property type="protein sequence ID" value="CEP62698.1"/>
    <property type="molecule type" value="Genomic_DNA"/>
</dbReference>
<organism evidence="9 10">
    <name type="scientific">Lachancea lanzarotensis</name>
    <dbReference type="NCBI Taxonomy" id="1245769"/>
    <lineage>
        <taxon>Eukaryota</taxon>
        <taxon>Fungi</taxon>
        <taxon>Dikarya</taxon>
        <taxon>Ascomycota</taxon>
        <taxon>Saccharomycotina</taxon>
        <taxon>Saccharomycetes</taxon>
        <taxon>Saccharomycetales</taxon>
        <taxon>Saccharomycetaceae</taxon>
        <taxon>Lachancea</taxon>
    </lineage>
</organism>
<evidence type="ECO:0000256" key="1">
    <source>
        <dbReference type="ARBA" id="ARBA00004370"/>
    </source>
</evidence>